<evidence type="ECO:0000256" key="3">
    <source>
        <dbReference type="ARBA" id="ARBA00010323"/>
    </source>
</evidence>
<dbReference type="GO" id="GO:0005886">
    <property type="term" value="C:plasma membrane"/>
    <property type="evidence" value="ECO:0007669"/>
    <property type="project" value="UniProtKB-SubCell"/>
</dbReference>
<evidence type="ECO:0000313" key="15">
    <source>
        <dbReference type="EMBL" id="TCV90245.1"/>
    </source>
</evidence>
<organism evidence="15 16">
    <name type="scientific">Sulfurirhabdus autotrophica</name>
    <dbReference type="NCBI Taxonomy" id="1706046"/>
    <lineage>
        <taxon>Bacteria</taxon>
        <taxon>Pseudomonadati</taxon>
        <taxon>Pseudomonadota</taxon>
        <taxon>Betaproteobacteria</taxon>
        <taxon>Nitrosomonadales</taxon>
        <taxon>Sulfuricellaceae</taxon>
        <taxon>Sulfurirhabdus</taxon>
    </lineage>
</organism>
<reference evidence="15 16" key="1">
    <citation type="submission" date="2019-03" db="EMBL/GenBank/DDBJ databases">
        <title>Genomic Encyclopedia of Type Strains, Phase IV (KMG-IV): sequencing the most valuable type-strain genomes for metagenomic binning, comparative biology and taxonomic classification.</title>
        <authorList>
            <person name="Goeker M."/>
        </authorList>
    </citation>
    <scope>NUCLEOTIDE SEQUENCE [LARGE SCALE GENOMIC DNA]</scope>
    <source>
        <strain evidence="15 16">DSM 100309</strain>
    </source>
</reference>
<evidence type="ECO:0000313" key="16">
    <source>
        <dbReference type="Proteomes" id="UP000295367"/>
    </source>
</evidence>
<feature type="transmembrane region" description="Helical" evidence="14">
    <location>
        <begin position="30"/>
        <end position="47"/>
    </location>
</feature>
<comment type="pathway">
    <text evidence="2">Glycan biosynthesis; alginate biosynthesis.</text>
</comment>
<keyword evidence="5 13" id="KW-1003">Cell membrane</keyword>
<feature type="transmembrane region" description="Helical" evidence="14">
    <location>
        <begin position="249"/>
        <end position="269"/>
    </location>
</feature>
<dbReference type="InterPro" id="IPR051085">
    <property type="entry name" value="MB_O-acyltransferase"/>
</dbReference>
<keyword evidence="10 13" id="KW-0472">Membrane</keyword>
<feature type="transmembrane region" description="Helical" evidence="14">
    <location>
        <begin position="53"/>
        <end position="71"/>
    </location>
</feature>
<keyword evidence="6 13" id="KW-0808">Transferase</keyword>
<dbReference type="PANTHER" id="PTHR13285">
    <property type="entry name" value="ACYLTRANSFERASE"/>
    <property type="match status" value="1"/>
</dbReference>
<evidence type="ECO:0000256" key="10">
    <source>
        <dbReference type="ARBA" id="ARBA00023136"/>
    </source>
</evidence>
<feature type="transmembrane region" description="Helical" evidence="14">
    <location>
        <begin position="191"/>
        <end position="215"/>
    </location>
</feature>
<dbReference type="InterPro" id="IPR004299">
    <property type="entry name" value="MBOAT_fam"/>
</dbReference>
<keyword evidence="16" id="KW-1185">Reference proteome</keyword>
<feature type="transmembrane region" description="Helical" evidence="14">
    <location>
        <begin position="367"/>
        <end position="388"/>
    </location>
</feature>
<evidence type="ECO:0000256" key="14">
    <source>
        <dbReference type="SAM" id="Phobius"/>
    </source>
</evidence>
<feature type="transmembrane region" description="Helical" evidence="14">
    <location>
        <begin position="83"/>
        <end position="99"/>
    </location>
</feature>
<keyword evidence="11 13" id="KW-0012">Acyltransferase</keyword>
<evidence type="ECO:0000256" key="9">
    <source>
        <dbReference type="ARBA" id="ARBA00022989"/>
    </source>
</evidence>
<comment type="caution">
    <text evidence="15">The sequence shown here is derived from an EMBL/GenBank/DDBJ whole genome shotgun (WGS) entry which is preliminary data.</text>
</comment>
<dbReference type="GO" id="GO:0016746">
    <property type="term" value="F:acyltransferase activity"/>
    <property type="evidence" value="ECO:0007669"/>
    <property type="project" value="UniProtKB-KW"/>
</dbReference>
<dbReference type="PANTHER" id="PTHR13285:SF23">
    <property type="entry name" value="TEICHOIC ACID D-ALANYLTRANSFERASE"/>
    <property type="match status" value="1"/>
</dbReference>
<dbReference type="Proteomes" id="UP000295367">
    <property type="component" value="Unassembled WGS sequence"/>
</dbReference>
<keyword evidence="9 14" id="KW-1133">Transmembrane helix</keyword>
<dbReference type="InterPro" id="IPR024194">
    <property type="entry name" value="Ac/AlaTfrase_AlgI/DltB"/>
</dbReference>
<dbReference type="AlphaFoldDB" id="A0A4R3YCQ8"/>
<proteinExistence type="inferred from homology"/>
<keyword evidence="7 14" id="KW-0812">Transmembrane</keyword>
<comment type="subcellular location">
    <subcellularLocation>
        <location evidence="1">Cell membrane</location>
        <topology evidence="1">Multi-pass membrane protein</topology>
    </subcellularLocation>
</comment>
<evidence type="ECO:0000256" key="2">
    <source>
        <dbReference type="ARBA" id="ARBA00005182"/>
    </source>
</evidence>
<feature type="transmembrane region" description="Helical" evidence="14">
    <location>
        <begin position="431"/>
        <end position="448"/>
    </location>
</feature>
<evidence type="ECO:0000256" key="5">
    <source>
        <dbReference type="ARBA" id="ARBA00022475"/>
    </source>
</evidence>
<name>A0A4R3YCQ8_9PROT</name>
<sequence length="510" mass="56675">MLFNSYSFIFIFLPVSLLLFHGLRHNGFNRAAVFTLVVMSLIFYGWWSAKYLLLLIPLMLINFSVANLIASLRNDTRRHKAKVFLILGLGINLGALGYYKYANFFVDNLNALLGLDLFLASIILPLGISFFTFQKIALLVDVYNGNTNRLNLLDFSLFVAFFPQLIAGPIVHHSEVMPQFKQLGKMQANLFILGITLFAMGLAKKVLLADTAAIYATPQFDAVANGVQLGMVAAWSGALAYSAQLYFDFSAYSDMAIGIGLMFGIRLPLNFASPYKATNIIDFWRRWHMTLSRFLRDYIYIPLGGNRKGKVRRFVNLFATMLLGGIWHGAGWSFLVWGALHGGYLMINHGWRELRTRLGLSSEASSAAGIWLARGITFMSVVVAWVFFRASDTEAALSMLSAMTGMHGFATPGLFGLVVPDKLPSGQSVDSWSGLIIACLLLLMAWFAPNTQQITGYVGPEGAYGSGVTEPGPVALRWRGSWKWAVFIGILFATSLMLMSRVSEFIYFQF</sequence>
<accession>A0A4R3YCQ8</accession>
<gene>
    <name evidence="15" type="ORF">EDC63_101215</name>
</gene>
<feature type="transmembrane region" description="Helical" evidence="14">
    <location>
        <begin position="222"/>
        <end position="243"/>
    </location>
</feature>
<feature type="transmembrane region" description="Helical" evidence="14">
    <location>
        <begin position="314"/>
        <end position="347"/>
    </location>
</feature>
<feature type="transmembrane region" description="Helical" evidence="14">
    <location>
        <begin position="111"/>
        <end position="131"/>
    </location>
</feature>
<evidence type="ECO:0000256" key="6">
    <source>
        <dbReference type="ARBA" id="ARBA00022679"/>
    </source>
</evidence>
<dbReference type="PIRSF" id="PIRSF500217">
    <property type="entry name" value="AlgI"/>
    <property type="match status" value="1"/>
</dbReference>
<dbReference type="Pfam" id="PF03062">
    <property type="entry name" value="MBOAT"/>
    <property type="match status" value="1"/>
</dbReference>
<protein>
    <recommendedName>
        <fullName evidence="4">Probable alginate O-acetylase AlgI</fullName>
    </recommendedName>
    <alternativeName>
        <fullName evidence="12">Alginate biosynthesis protein AlgI</fullName>
    </alternativeName>
</protein>
<feature type="transmembrane region" description="Helical" evidence="14">
    <location>
        <begin position="152"/>
        <end position="171"/>
    </location>
</feature>
<evidence type="ECO:0000256" key="8">
    <source>
        <dbReference type="ARBA" id="ARBA00022841"/>
    </source>
</evidence>
<feature type="transmembrane region" description="Helical" evidence="14">
    <location>
        <begin position="6"/>
        <end position="23"/>
    </location>
</feature>
<evidence type="ECO:0000256" key="4">
    <source>
        <dbReference type="ARBA" id="ARBA00016084"/>
    </source>
</evidence>
<evidence type="ECO:0000256" key="12">
    <source>
        <dbReference type="ARBA" id="ARBA00031030"/>
    </source>
</evidence>
<dbReference type="EMBL" id="SMCO01000001">
    <property type="protein sequence ID" value="TCV90245.1"/>
    <property type="molecule type" value="Genomic_DNA"/>
</dbReference>
<dbReference type="OrthoDB" id="139172at2"/>
<evidence type="ECO:0000256" key="11">
    <source>
        <dbReference type="ARBA" id="ARBA00023315"/>
    </source>
</evidence>
<feature type="transmembrane region" description="Helical" evidence="14">
    <location>
        <begin position="484"/>
        <end position="508"/>
    </location>
</feature>
<evidence type="ECO:0000256" key="7">
    <source>
        <dbReference type="ARBA" id="ARBA00022692"/>
    </source>
</evidence>
<dbReference type="InterPro" id="IPR028362">
    <property type="entry name" value="AlgI"/>
</dbReference>
<dbReference type="PIRSF" id="PIRSF016636">
    <property type="entry name" value="AlgI_DltB"/>
    <property type="match status" value="1"/>
</dbReference>
<comment type="similarity">
    <text evidence="3 13">Belongs to the membrane-bound acyltransferase family.</text>
</comment>
<evidence type="ECO:0000256" key="13">
    <source>
        <dbReference type="PIRNR" id="PIRNR016636"/>
    </source>
</evidence>
<dbReference type="GO" id="GO:0042121">
    <property type="term" value="P:alginic acid biosynthetic process"/>
    <property type="evidence" value="ECO:0007669"/>
    <property type="project" value="UniProtKB-KW"/>
</dbReference>
<keyword evidence="8" id="KW-0016">Alginate biosynthesis</keyword>
<feature type="transmembrane region" description="Helical" evidence="14">
    <location>
        <begin position="395"/>
        <end position="419"/>
    </location>
</feature>
<evidence type="ECO:0000256" key="1">
    <source>
        <dbReference type="ARBA" id="ARBA00004651"/>
    </source>
</evidence>